<protein>
    <recommendedName>
        <fullName evidence="2">Arabidopsis retrotransposon Orf1 C-terminal domain-containing protein</fullName>
    </recommendedName>
</protein>
<name>A0AAD8U185_LOLMU</name>
<reference evidence="3" key="1">
    <citation type="submission" date="2023-07" db="EMBL/GenBank/DDBJ databases">
        <title>A chromosome-level genome assembly of Lolium multiflorum.</title>
        <authorList>
            <person name="Chen Y."/>
            <person name="Copetti D."/>
            <person name="Kolliker R."/>
            <person name="Studer B."/>
        </authorList>
    </citation>
    <scope>NUCLEOTIDE SEQUENCE</scope>
    <source>
        <strain evidence="3">02402/16</strain>
        <tissue evidence="3">Leaf</tissue>
    </source>
</reference>
<proteinExistence type="predicted"/>
<gene>
    <name evidence="3" type="ORF">QYE76_013484</name>
</gene>
<dbReference type="Pfam" id="PF03078">
    <property type="entry name" value="ATHILA"/>
    <property type="match status" value="1"/>
</dbReference>
<evidence type="ECO:0000313" key="4">
    <source>
        <dbReference type="Proteomes" id="UP001231189"/>
    </source>
</evidence>
<feature type="domain" description="Arabidopsis retrotransposon Orf1 C-terminal" evidence="2">
    <location>
        <begin position="325"/>
        <end position="428"/>
    </location>
</feature>
<dbReference type="Proteomes" id="UP001231189">
    <property type="component" value="Unassembled WGS sequence"/>
</dbReference>
<dbReference type="EMBL" id="JAUUTY010000001">
    <property type="protein sequence ID" value="KAK1696787.1"/>
    <property type="molecule type" value="Genomic_DNA"/>
</dbReference>
<dbReference type="AlphaFoldDB" id="A0AAD8U185"/>
<evidence type="ECO:0000259" key="2">
    <source>
        <dbReference type="Pfam" id="PF03078"/>
    </source>
</evidence>
<accession>A0AAD8U185</accession>
<evidence type="ECO:0000256" key="1">
    <source>
        <dbReference type="SAM" id="MobiDB-lite"/>
    </source>
</evidence>
<keyword evidence="4" id="KW-1185">Reference proteome</keyword>
<dbReference type="InterPro" id="IPR004312">
    <property type="entry name" value="ATHILA_Orf1_C"/>
</dbReference>
<comment type="caution">
    <text evidence="3">The sequence shown here is derived from an EMBL/GenBank/DDBJ whole genome shotgun (WGS) entry which is preliminary data.</text>
</comment>
<organism evidence="3 4">
    <name type="scientific">Lolium multiflorum</name>
    <name type="common">Italian ryegrass</name>
    <name type="synonym">Lolium perenne subsp. multiflorum</name>
    <dbReference type="NCBI Taxonomy" id="4521"/>
    <lineage>
        <taxon>Eukaryota</taxon>
        <taxon>Viridiplantae</taxon>
        <taxon>Streptophyta</taxon>
        <taxon>Embryophyta</taxon>
        <taxon>Tracheophyta</taxon>
        <taxon>Spermatophyta</taxon>
        <taxon>Magnoliopsida</taxon>
        <taxon>Liliopsida</taxon>
        <taxon>Poales</taxon>
        <taxon>Poaceae</taxon>
        <taxon>BOP clade</taxon>
        <taxon>Pooideae</taxon>
        <taxon>Poodae</taxon>
        <taxon>Poeae</taxon>
        <taxon>Poeae Chloroplast Group 2 (Poeae type)</taxon>
        <taxon>Loliodinae</taxon>
        <taxon>Loliinae</taxon>
        <taxon>Lolium</taxon>
    </lineage>
</organism>
<feature type="region of interest" description="Disordered" evidence="1">
    <location>
        <begin position="439"/>
        <end position="473"/>
    </location>
</feature>
<sequence length="526" mass="59789">MITKGNNEELTSKVDELIHILKGKETTQVNATTNSNVEEVDFIAINPYNPAWKSQNYGSNFPRQYNNNAGVPNNNFTNGNGESNGKPEPNPIEDLKMMRIERKGEALEELDYSNAPTLEYSVEDLINMVTVRHPGVDEGLRNFSGHRYSQNRPYRIRSLEKQKLEVSPKTSGSFATIGTGTPDRTMRSYHFDDETPIFGKITGSFATIGTGGLDRTVRPYLFDDETPNFSKETEVLATIGTWGYNRTIRPYHVNRLRPKAAAPRTGGMRLYRAPVPCVGQHNQAGRGSHSRAVAAQTALLVEDSPTSLGIEFKDRRHLNRFNRLKDRGIKSTKWACPHIPNQLGPRDDFNTLCNKVGLLDFSLQEVATYRRLTLEFLSSTLHHTVGRYHNSEENPPGVDRRYFLLMDSDYDLTLDEWCNHFVFENNTTANRYACFTLNPSPSDANLPQQQDEPEEEQEVEQEPQGPEQEQQPLHDFTTYQDMYALEGSIENLSNLAINLRDNVTKLNSQFTHWSSQWNYGNHPPPQ</sequence>
<feature type="compositionally biased region" description="Acidic residues" evidence="1">
    <location>
        <begin position="451"/>
        <end position="461"/>
    </location>
</feature>
<evidence type="ECO:0000313" key="3">
    <source>
        <dbReference type="EMBL" id="KAK1696787.1"/>
    </source>
</evidence>
<feature type="compositionally biased region" description="Low complexity" evidence="1">
    <location>
        <begin position="462"/>
        <end position="471"/>
    </location>
</feature>